<feature type="domain" description="HTH marR-type" evidence="4">
    <location>
        <begin position="65"/>
        <end position="164"/>
    </location>
</feature>
<evidence type="ECO:0000259" key="4">
    <source>
        <dbReference type="SMART" id="SM00347"/>
    </source>
</evidence>
<dbReference type="PANTHER" id="PTHR33164:SF89">
    <property type="entry name" value="MARR FAMILY REGULATORY PROTEIN"/>
    <property type="match status" value="1"/>
</dbReference>
<name>A0A1X7HS48_9PROT</name>
<dbReference type="STRING" id="286727.SAMN02982917_0257"/>
<evidence type="ECO:0000313" key="5">
    <source>
        <dbReference type="EMBL" id="SMF91491.1"/>
    </source>
</evidence>
<dbReference type="GO" id="GO:0006950">
    <property type="term" value="P:response to stress"/>
    <property type="evidence" value="ECO:0007669"/>
    <property type="project" value="TreeGrafter"/>
</dbReference>
<dbReference type="SUPFAM" id="SSF46785">
    <property type="entry name" value="Winged helix' DNA-binding domain"/>
    <property type="match status" value="1"/>
</dbReference>
<dbReference type="EMBL" id="FXAK01000010">
    <property type="protein sequence ID" value="SMF91491.1"/>
    <property type="molecule type" value="Genomic_DNA"/>
</dbReference>
<organism evidence="5 6">
    <name type="scientific">Azospirillum oryzae</name>
    <dbReference type="NCBI Taxonomy" id="286727"/>
    <lineage>
        <taxon>Bacteria</taxon>
        <taxon>Pseudomonadati</taxon>
        <taxon>Pseudomonadota</taxon>
        <taxon>Alphaproteobacteria</taxon>
        <taxon>Rhodospirillales</taxon>
        <taxon>Azospirillaceae</taxon>
        <taxon>Azospirillum</taxon>
    </lineage>
</organism>
<evidence type="ECO:0000256" key="3">
    <source>
        <dbReference type="ARBA" id="ARBA00023163"/>
    </source>
</evidence>
<dbReference type="Pfam" id="PF12802">
    <property type="entry name" value="MarR_2"/>
    <property type="match status" value="1"/>
</dbReference>
<keyword evidence="3" id="KW-0804">Transcription</keyword>
<protein>
    <submittedName>
        <fullName evidence="5">DNA-binding transcriptional regulator, MarR family</fullName>
    </submittedName>
</protein>
<keyword evidence="1" id="KW-0805">Transcription regulation</keyword>
<dbReference type="InterPro" id="IPR023187">
    <property type="entry name" value="Tscrpt_reg_MarR-type_CS"/>
</dbReference>
<evidence type="ECO:0000256" key="2">
    <source>
        <dbReference type="ARBA" id="ARBA00023125"/>
    </source>
</evidence>
<evidence type="ECO:0000313" key="6">
    <source>
        <dbReference type="Proteomes" id="UP000192936"/>
    </source>
</evidence>
<dbReference type="GO" id="GO:0003677">
    <property type="term" value="F:DNA binding"/>
    <property type="evidence" value="ECO:0007669"/>
    <property type="project" value="UniProtKB-KW"/>
</dbReference>
<dbReference type="InterPro" id="IPR000835">
    <property type="entry name" value="HTH_MarR-typ"/>
</dbReference>
<reference evidence="5 6" key="1">
    <citation type="submission" date="2017-04" db="EMBL/GenBank/DDBJ databases">
        <authorList>
            <person name="Afonso C.L."/>
            <person name="Miller P.J."/>
            <person name="Scott M.A."/>
            <person name="Spackman E."/>
            <person name="Goraichik I."/>
            <person name="Dimitrov K.M."/>
            <person name="Suarez D.L."/>
            <person name="Swayne D.E."/>
        </authorList>
    </citation>
    <scope>NUCLEOTIDE SEQUENCE [LARGE SCALE GENOMIC DNA]</scope>
    <source>
        <strain evidence="5 6">A2P</strain>
    </source>
</reference>
<evidence type="ECO:0000256" key="1">
    <source>
        <dbReference type="ARBA" id="ARBA00023015"/>
    </source>
</evidence>
<dbReference type="InterPro" id="IPR036388">
    <property type="entry name" value="WH-like_DNA-bd_sf"/>
</dbReference>
<dbReference type="GO" id="GO:0003700">
    <property type="term" value="F:DNA-binding transcription factor activity"/>
    <property type="evidence" value="ECO:0007669"/>
    <property type="project" value="InterPro"/>
</dbReference>
<dbReference type="AlphaFoldDB" id="A0A1X7HS48"/>
<sequence>MDFPKVRGGAASLMSVRNNGALDRTSIGAGPIGAAMDFAEPDHAGGASPQAIADVMLQIAHIADSLGYTHGLKPSQWTALRYFAGANNSQRTVSAFADFHATTRGAASQMVEVLVGKELLVRVPVPEDRRVTQLHPTPKALELLRHDPLNDFAGVIAGLPGDDQYKLAETLTSLLRGLLEKRQSV</sequence>
<dbReference type="PANTHER" id="PTHR33164">
    <property type="entry name" value="TRANSCRIPTIONAL REGULATOR, MARR FAMILY"/>
    <property type="match status" value="1"/>
</dbReference>
<dbReference type="InterPro" id="IPR039422">
    <property type="entry name" value="MarR/SlyA-like"/>
</dbReference>
<proteinExistence type="predicted"/>
<dbReference type="Gene3D" id="1.10.10.10">
    <property type="entry name" value="Winged helix-like DNA-binding domain superfamily/Winged helix DNA-binding domain"/>
    <property type="match status" value="1"/>
</dbReference>
<dbReference type="PROSITE" id="PS01117">
    <property type="entry name" value="HTH_MARR_1"/>
    <property type="match status" value="1"/>
</dbReference>
<dbReference type="SMART" id="SM00347">
    <property type="entry name" value="HTH_MARR"/>
    <property type="match status" value="1"/>
</dbReference>
<dbReference type="InterPro" id="IPR036390">
    <property type="entry name" value="WH_DNA-bd_sf"/>
</dbReference>
<accession>A0A1X7HS48</accession>
<dbReference type="Proteomes" id="UP000192936">
    <property type="component" value="Unassembled WGS sequence"/>
</dbReference>
<keyword evidence="2 5" id="KW-0238">DNA-binding</keyword>
<gene>
    <name evidence="5" type="ORF">SAMN02982917_0257</name>
</gene>